<keyword evidence="2" id="KW-1185">Reference proteome</keyword>
<name>S0F810_9BACT</name>
<protein>
    <submittedName>
        <fullName evidence="1">Uncharacterized protein</fullName>
    </submittedName>
</protein>
<reference evidence="1 2" key="1">
    <citation type="submission" date="2008-12" db="EMBL/GenBank/DDBJ databases">
        <authorList>
            <person name="Fulton L."/>
            <person name="Clifton S."/>
            <person name="Fulton B."/>
            <person name="Xu J."/>
            <person name="Minx P."/>
            <person name="Pepin K.H."/>
            <person name="Johnson M."/>
            <person name="Bhonagiri V."/>
            <person name="Nash W.E."/>
            <person name="Mardis E.R."/>
            <person name="Wilson R.K."/>
        </authorList>
    </citation>
    <scope>NUCLEOTIDE SEQUENCE [LARGE SCALE GENOMIC DNA]</scope>
    <source>
        <strain evidence="1 2">DSM 18228</strain>
    </source>
</reference>
<dbReference type="Proteomes" id="UP000014073">
    <property type="component" value="Unassembled WGS sequence"/>
</dbReference>
<comment type="caution">
    <text evidence="1">The sequence shown here is derived from an EMBL/GenBank/DDBJ whole genome shotgun (WGS) entry which is preliminary data.</text>
</comment>
<dbReference type="EMBL" id="ACBW01000100">
    <property type="protein sequence ID" value="EEF75907.1"/>
    <property type="molecule type" value="Genomic_DNA"/>
</dbReference>
<dbReference type="HOGENOM" id="CLU_3040307_0_0_10"/>
<proteinExistence type="predicted"/>
<evidence type="ECO:0000313" key="2">
    <source>
        <dbReference type="Proteomes" id="UP000014073"/>
    </source>
</evidence>
<accession>S0F810</accession>
<sequence length="54" mass="6149">MRPHRLFDSASSYYSILRILLLDIAVLCIRCDAAYLLSGKEETFMGKKENGELP</sequence>
<gene>
    <name evidence="1" type="ORF">BACCOPRO_01401</name>
</gene>
<organism evidence="1 2">
    <name type="scientific">Phocaeicola coprophilus DSM 18228 = JCM 13818</name>
    <dbReference type="NCBI Taxonomy" id="547042"/>
    <lineage>
        <taxon>Bacteria</taxon>
        <taxon>Pseudomonadati</taxon>
        <taxon>Bacteroidota</taxon>
        <taxon>Bacteroidia</taxon>
        <taxon>Bacteroidales</taxon>
        <taxon>Bacteroidaceae</taxon>
        <taxon>Phocaeicola</taxon>
    </lineage>
</organism>
<evidence type="ECO:0000313" key="1">
    <source>
        <dbReference type="EMBL" id="EEF75907.1"/>
    </source>
</evidence>
<dbReference type="AlphaFoldDB" id="S0F810"/>